<evidence type="ECO:0000256" key="10">
    <source>
        <dbReference type="ARBA" id="ARBA00023326"/>
    </source>
</evidence>
<evidence type="ECO:0000256" key="3">
    <source>
        <dbReference type="ARBA" id="ARBA00005336"/>
    </source>
</evidence>
<dbReference type="AlphaFoldDB" id="A0AAD9HVQ6"/>
<dbReference type="Gene3D" id="2.60.40.10">
    <property type="entry name" value="Immunoglobulins"/>
    <property type="match status" value="1"/>
</dbReference>
<keyword evidence="7" id="KW-0325">Glycoprotein</keyword>
<feature type="compositionally biased region" description="Gly residues" evidence="19">
    <location>
        <begin position="12"/>
        <end position="23"/>
    </location>
</feature>
<keyword evidence="10" id="KW-0624">Polysaccharide degradation</keyword>
<accession>A0AAD9HVQ6</accession>
<comment type="caution">
    <text evidence="21">The sequence shown here is derived from an EMBL/GenBank/DDBJ whole genome shotgun (WGS) entry which is preliminary data.</text>
</comment>
<evidence type="ECO:0000256" key="16">
    <source>
        <dbReference type="ARBA" id="ARBA00078013"/>
    </source>
</evidence>
<evidence type="ECO:0000256" key="9">
    <source>
        <dbReference type="ARBA" id="ARBA00023295"/>
    </source>
</evidence>
<keyword evidence="8" id="KW-0119">Carbohydrate metabolism</keyword>
<dbReference type="GO" id="GO:0030245">
    <property type="term" value="P:cellulose catabolic process"/>
    <property type="evidence" value="ECO:0007669"/>
    <property type="project" value="UniProtKB-KW"/>
</dbReference>
<evidence type="ECO:0000313" key="21">
    <source>
        <dbReference type="EMBL" id="KAK2066493.1"/>
    </source>
</evidence>
<dbReference type="EMBL" id="JAQQPM010000001">
    <property type="protein sequence ID" value="KAK2066493.1"/>
    <property type="molecule type" value="Genomic_DNA"/>
</dbReference>
<dbReference type="Gene3D" id="3.20.20.300">
    <property type="entry name" value="Glycoside hydrolase, family 3, N-terminal domain"/>
    <property type="match status" value="2"/>
</dbReference>
<comment type="similarity">
    <text evidence="3">Belongs to the glycosyl hydrolase 3 family.</text>
</comment>
<evidence type="ECO:0000256" key="4">
    <source>
        <dbReference type="ARBA" id="ARBA00012744"/>
    </source>
</evidence>
<organism evidence="21 22">
    <name type="scientific">Phyllachora maydis</name>
    <dbReference type="NCBI Taxonomy" id="1825666"/>
    <lineage>
        <taxon>Eukaryota</taxon>
        <taxon>Fungi</taxon>
        <taxon>Dikarya</taxon>
        <taxon>Ascomycota</taxon>
        <taxon>Pezizomycotina</taxon>
        <taxon>Sordariomycetes</taxon>
        <taxon>Sordariomycetidae</taxon>
        <taxon>Phyllachorales</taxon>
        <taxon>Phyllachoraceae</taxon>
        <taxon>Phyllachora</taxon>
    </lineage>
</organism>
<evidence type="ECO:0000256" key="8">
    <source>
        <dbReference type="ARBA" id="ARBA00023277"/>
    </source>
</evidence>
<dbReference type="GO" id="GO:0008422">
    <property type="term" value="F:beta-glucosidase activity"/>
    <property type="evidence" value="ECO:0007669"/>
    <property type="project" value="UniProtKB-EC"/>
</dbReference>
<evidence type="ECO:0000256" key="15">
    <source>
        <dbReference type="ARBA" id="ARBA00070030"/>
    </source>
</evidence>
<evidence type="ECO:0000256" key="19">
    <source>
        <dbReference type="SAM" id="MobiDB-lite"/>
    </source>
</evidence>
<dbReference type="FunFam" id="3.20.20.300:FF:000002">
    <property type="entry name" value="Probable beta-glucosidase"/>
    <property type="match status" value="1"/>
</dbReference>
<proteinExistence type="inferred from homology"/>
<sequence>MSNVTHVPPSAWGGGGGDDGGGTLRPRDAVPDGFVAAPYYPTPRGGWLADWNASYAKAQAMVSSMTLAERTNITAGSGYLMGPCVGNTGSATRLGFPQLCLMDSALGIASTDNNTAFPAGITAGATWDKSLMYQRGVAIGEEFRCKGANVFLGPVVGPMGRKPLAGRIWEGFGADPVLQGFGAYLTIQAVQQQGVIATIKHLIGNEQERYRMNDAVQSGYSANIDDRTMHELYLWPFAQAVRAGVGAVMAAYNAVNGSACSQNSYLLNGLLKDELGFQGFALGQIQDIYTEGLYIDYRYLNKNNMTARFAFGHGLSYTQFTYTNATITAVTPLTALPPTRPAKGSTPVYSSAIPPAAEAVAPSGFHTIWRYLYSWLSASDAAAASTSSHYAYPAGYSTTQTAGPPAGGGPGGNPALFDVAYTVALTVTNTGTRYAGKAVAQAYVQFPVAGNPYDTPTVQLRDLEKTATLAPGQSATVTLSLSRKDLSVWDVQAQNWVVPAPAGRFKIWVREASDRLYLACYTDALRCEGGLASPV</sequence>
<dbReference type="EC" id="3.2.1.21" evidence="4"/>
<evidence type="ECO:0000256" key="12">
    <source>
        <dbReference type="ARBA" id="ARBA00041270"/>
    </source>
</evidence>
<dbReference type="SUPFAM" id="SSF51445">
    <property type="entry name" value="(Trans)glycosidases"/>
    <property type="match status" value="1"/>
</dbReference>
<name>A0AAD9HVQ6_9PEZI</name>
<feature type="region of interest" description="Disordered" evidence="19">
    <location>
        <begin position="1"/>
        <end position="28"/>
    </location>
</feature>
<evidence type="ECO:0000256" key="2">
    <source>
        <dbReference type="ARBA" id="ARBA00004987"/>
    </source>
</evidence>
<dbReference type="Pfam" id="PF00933">
    <property type="entry name" value="Glyco_hydro_3"/>
    <property type="match status" value="1"/>
</dbReference>
<dbReference type="InterPro" id="IPR017853">
    <property type="entry name" value="GH"/>
</dbReference>
<feature type="domain" description="Fibronectin type III-like" evidence="20">
    <location>
        <begin position="438"/>
        <end position="513"/>
    </location>
</feature>
<gene>
    <name evidence="21" type="ORF">P8C59_000307</name>
</gene>
<dbReference type="SMART" id="SM01217">
    <property type="entry name" value="Fn3_like"/>
    <property type="match status" value="1"/>
</dbReference>
<keyword evidence="9" id="KW-0326">Glycosidase</keyword>
<evidence type="ECO:0000256" key="14">
    <source>
        <dbReference type="ARBA" id="ARBA00041810"/>
    </source>
</evidence>
<keyword evidence="5" id="KW-0378">Hydrolase</keyword>
<evidence type="ECO:0000256" key="1">
    <source>
        <dbReference type="ARBA" id="ARBA00000448"/>
    </source>
</evidence>
<dbReference type="Pfam" id="PF14310">
    <property type="entry name" value="Fn3-like"/>
    <property type="match status" value="1"/>
</dbReference>
<reference evidence="21" key="1">
    <citation type="journal article" date="2023" name="Mol. Plant Microbe Interact.">
        <title>Elucidating the Obligate Nature and Biological Capacity of an Invasive Fungal Corn Pathogen.</title>
        <authorList>
            <person name="MacCready J.S."/>
            <person name="Roggenkamp E.M."/>
            <person name="Gdanetz K."/>
            <person name="Chilvers M.I."/>
        </authorList>
    </citation>
    <scope>NUCLEOTIDE SEQUENCE</scope>
    <source>
        <strain evidence="21">PM02</strain>
    </source>
</reference>
<keyword evidence="6" id="KW-0136">Cellulose degradation</keyword>
<protein>
    <recommendedName>
        <fullName evidence="15">Beta-glucosidase cel3A</fullName>
        <ecNumber evidence="4">3.2.1.21</ecNumber>
    </recommendedName>
    <alternativeName>
        <fullName evidence="12">Beta-D-glucoside glucohydrolase F</fullName>
    </alternativeName>
    <alternativeName>
        <fullName evidence="16">Beta-D-glucoside glucohydrolase cel3A</fullName>
    </alternativeName>
    <alternativeName>
        <fullName evidence="13">Cellobiase F</fullName>
    </alternativeName>
    <alternativeName>
        <fullName evidence="18">Cellobiase cel3A</fullName>
    </alternativeName>
    <alternativeName>
        <fullName evidence="14">Gentiobiase F</fullName>
    </alternativeName>
    <alternativeName>
        <fullName evidence="17">Gentiobiase cel3A</fullName>
    </alternativeName>
    <alternativeName>
        <fullName evidence="11">Probable beta-glucosidase F</fullName>
    </alternativeName>
</protein>
<evidence type="ECO:0000256" key="6">
    <source>
        <dbReference type="ARBA" id="ARBA00023001"/>
    </source>
</evidence>
<evidence type="ECO:0000256" key="18">
    <source>
        <dbReference type="ARBA" id="ARBA00083611"/>
    </source>
</evidence>
<evidence type="ECO:0000256" key="11">
    <source>
        <dbReference type="ARBA" id="ARBA00039577"/>
    </source>
</evidence>
<evidence type="ECO:0000313" key="22">
    <source>
        <dbReference type="Proteomes" id="UP001217918"/>
    </source>
</evidence>
<dbReference type="InterPro" id="IPR013783">
    <property type="entry name" value="Ig-like_fold"/>
</dbReference>
<evidence type="ECO:0000256" key="13">
    <source>
        <dbReference type="ARBA" id="ARBA00041600"/>
    </source>
</evidence>
<keyword evidence="22" id="KW-1185">Reference proteome</keyword>
<dbReference type="InterPro" id="IPR050288">
    <property type="entry name" value="Cellulose_deg_GH3"/>
</dbReference>
<dbReference type="PRINTS" id="PR00133">
    <property type="entry name" value="GLHYDRLASE3"/>
</dbReference>
<comment type="catalytic activity">
    <reaction evidence="1">
        <text>Hydrolysis of terminal, non-reducing beta-D-glucosyl residues with release of beta-D-glucose.</text>
        <dbReference type="EC" id="3.2.1.21"/>
    </reaction>
</comment>
<evidence type="ECO:0000256" key="7">
    <source>
        <dbReference type="ARBA" id="ARBA00023180"/>
    </source>
</evidence>
<dbReference type="PANTHER" id="PTHR42715:SF2">
    <property type="entry name" value="BETA-GLUCOSIDASE F-RELATED"/>
    <property type="match status" value="1"/>
</dbReference>
<dbReference type="Proteomes" id="UP001217918">
    <property type="component" value="Unassembled WGS sequence"/>
</dbReference>
<dbReference type="InterPro" id="IPR026891">
    <property type="entry name" value="Fn3-like"/>
</dbReference>
<evidence type="ECO:0000256" key="5">
    <source>
        <dbReference type="ARBA" id="ARBA00022801"/>
    </source>
</evidence>
<dbReference type="InterPro" id="IPR036962">
    <property type="entry name" value="Glyco_hydro_3_N_sf"/>
</dbReference>
<evidence type="ECO:0000259" key="20">
    <source>
        <dbReference type="SMART" id="SM01217"/>
    </source>
</evidence>
<dbReference type="InterPro" id="IPR001764">
    <property type="entry name" value="Glyco_hydro_3_N"/>
</dbReference>
<comment type="pathway">
    <text evidence="2">Glycan metabolism; cellulose degradation.</text>
</comment>
<dbReference type="PANTHER" id="PTHR42715">
    <property type="entry name" value="BETA-GLUCOSIDASE"/>
    <property type="match status" value="1"/>
</dbReference>
<evidence type="ECO:0000256" key="17">
    <source>
        <dbReference type="ARBA" id="ARBA00083231"/>
    </source>
</evidence>